<evidence type="ECO:0000313" key="2">
    <source>
        <dbReference type="EMBL" id="AKB44712.1"/>
    </source>
</evidence>
<dbReference type="AlphaFoldDB" id="A0A0E3Q773"/>
<dbReference type="Gene3D" id="1.10.10.10">
    <property type="entry name" value="Winged helix-like DNA-binding domain superfamily/Winged helix DNA-binding domain"/>
    <property type="match status" value="1"/>
</dbReference>
<dbReference type="CDD" id="cd00090">
    <property type="entry name" value="HTH_ARSR"/>
    <property type="match status" value="1"/>
</dbReference>
<organism evidence="2 3">
    <name type="scientific">Methanosarcina vacuolata Z-761</name>
    <dbReference type="NCBI Taxonomy" id="1434123"/>
    <lineage>
        <taxon>Archaea</taxon>
        <taxon>Methanobacteriati</taxon>
        <taxon>Methanobacteriota</taxon>
        <taxon>Stenosarchaea group</taxon>
        <taxon>Methanomicrobia</taxon>
        <taxon>Methanosarcinales</taxon>
        <taxon>Methanosarcinaceae</taxon>
        <taxon>Methanosarcina</taxon>
    </lineage>
</organism>
<evidence type="ECO:0000259" key="1">
    <source>
        <dbReference type="Pfam" id="PF08350"/>
    </source>
</evidence>
<dbReference type="Proteomes" id="UP000033096">
    <property type="component" value="Chromosome"/>
</dbReference>
<dbReference type="InterPro" id="IPR036388">
    <property type="entry name" value="WH-like_DNA-bd_sf"/>
</dbReference>
<dbReference type="PATRIC" id="fig|1434123.4.peg.2986"/>
<dbReference type="InterPro" id="IPR036390">
    <property type="entry name" value="WH_DNA-bd_sf"/>
</dbReference>
<feature type="domain" description="Methanogenesis regulatory protein FilR1 middle" evidence="1">
    <location>
        <begin position="125"/>
        <end position="254"/>
    </location>
</feature>
<dbReference type="HOGENOM" id="CLU_062767_1_1_2"/>
<dbReference type="SUPFAM" id="SSF46785">
    <property type="entry name" value="Winged helix' DNA-binding domain"/>
    <property type="match status" value="1"/>
</dbReference>
<accession>A0A0E3Q773</accession>
<dbReference type="EMBL" id="CP009520">
    <property type="protein sequence ID" value="AKB44712.1"/>
    <property type="molecule type" value="Genomic_DNA"/>
</dbReference>
<dbReference type="GeneID" id="24810932"/>
<dbReference type="RefSeq" id="WP_048121576.1">
    <property type="nucleotide sequence ID" value="NZ_CP009520.1"/>
</dbReference>
<dbReference type="Pfam" id="PF08350">
    <property type="entry name" value="FilR1_middle"/>
    <property type="match status" value="1"/>
</dbReference>
<dbReference type="InterPro" id="IPR013561">
    <property type="entry name" value="FilR1_middle_dom"/>
</dbReference>
<proteinExistence type="predicted"/>
<dbReference type="PIRSF" id="PIRSF006692">
    <property type="entry name" value="TF_HTH_AF0396_prd"/>
    <property type="match status" value="1"/>
</dbReference>
<dbReference type="KEGG" id="mvc:MSVAZ_2443"/>
<protein>
    <submittedName>
        <fullName evidence="2">Transcriptional regulator, ArsR family</fullName>
    </submittedName>
</protein>
<sequence length="265" mass="30619">MQFELLELIFLSDKRKQLLLFLKGGPKNIDEIKEALEVTSTAILPQIKKLKEKSLVVQEDKIYSLSLIGKVLVEKMQPLVSIIDVFEDNFDYWAERDFQGIPSSFRRRLGELGKCDLIQPDLDRMFELDPKIVENLSKSSSILECIAYFDPSLISMCKELARDGVKLSFLMSGPVFEHYSKDYFEDLQNILTFESVKFFLYSGELRIANLTATDRFVMISLFPKSQKHFDRESLISYEPSALQFGSELFDELLKNSIQITQISHE</sequence>
<evidence type="ECO:0000313" key="3">
    <source>
        <dbReference type="Proteomes" id="UP000033096"/>
    </source>
</evidence>
<name>A0A0E3Q773_9EURY</name>
<reference evidence="2 3" key="1">
    <citation type="submission" date="2014-07" db="EMBL/GenBank/DDBJ databases">
        <title>Methanogenic archaea and the global carbon cycle.</title>
        <authorList>
            <person name="Henriksen J.R."/>
            <person name="Luke J."/>
            <person name="Reinhart S."/>
            <person name="Benedict M.N."/>
            <person name="Youngblut N.D."/>
            <person name="Metcalf M.E."/>
            <person name="Whitaker R.J."/>
            <person name="Metcalf W.W."/>
        </authorList>
    </citation>
    <scope>NUCLEOTIDE SEQUENCE [LARGE SCALE GENOMIC DNA]</scope>
    <source>
        <strain evidence="2 3">Z-761</strain>
    </source>
</reference>
<dbReference type="InterPro" id="IPR011991">
    <property type="entry name" value="ArsR-like_HTH"/>
</dbReference>
<gene>
    <name evidence="2" type="ORF">MSVAZ_2443</name>
</gene>
<dbReference type="InterPro" id="IPR016490">
    <property type="entry name" value="Tscrpt_reg_HTH_AF0396-typ3"/>
</dbReference>
<keyword evidence="3" id="KW-1185">Reference proteome</keyword>